<keyword evidence="6 10" id="KW-0472">Membrane</keyword>
<dbReference type="GO" id="GO:0005886">
    <property type="term" value="C:plasma membrane"/>
    <property type="evidence" value="ECO:0007669"/>
    <property type="project" value="UniProtKB-SubCell"/>
</dbReference>
<dbReference type="PROSITE" id="PS50262">
    <property type="entry name" value="G_PROTEIN_RECEP_F1_2"/>
    <property type="match status" value="1"/>
</dbReference>
<feature type="transmembrane region" description="Helical" evidence="10">
    <location>
        <begin position="46"/>
        <end position="64"/>
    </location>
</feature>
<evidence type="ECO:0000259" key="11">
    <source>
        <dbReference type="PROSITE" id="PS50262"/>
    </source>
</evidence>
<reference evidence="12" key="1">
    <citation type="journal article" date="2023" name="G3 (Bethesda)">
        <title>A reference genome for the long-term kleptoplast-retaining sea slug Elysia crispata morphotype clarki.</title>
        <authorList>
            <person name="Eastman K.E."/>
            <person name="Pendleton A.L."/>
            <person name="Shaikh M.A."/>
            <person name="Suttiyut T."/>
            <person name="Ogas R."/>
            <person name="Tomko P."/>
            <person name="Gavelis G."/>
            <person name="Widhalm J.R."/>
            <person name="Wisecaver J.H."/>
        </authorList>
    </citation>
    <scope>NUCLEOTIDE SEQUENCE</scope>
    <source>
        <strain evidence="12">ECLA1</strain>
    </source>
</reference>
<dbReference type="SMART" id="SM01381">
    <property type="entry name" value="7TM_GPCR_Srsx"/>
    <property type="match status" value="1"/>
</dbReference>
<dbReference type="Gene3D" id="1.20.1070.10">
    <property type="entry name" value="Rhodopsin 7-helix transmembrane proteins"/>
    <property type="match status" value="2"/>
</dbReference>
<evidence type="ECO:0000256" key="1">
    <source>
        <dbReference type="ARBA" id="ARBA00004651"/>
    </source>
</evidence>
<keyword evidence="8" id="KW-0807">Transducer</keyword>
<feature type="transmembrane region" description="Helical" evidence="10">
    <location>
        <begin position="76"/>
        <end position="102"/>
    </location>
</feature>
<feature type="domain" description="G-protein coupled receptors family 1 profile" evidence="11">
    <location>
        <begin position="25"/>
        <end position="478"/>
    </location>
</feature>
<comment type="subcellular location">
    <subcellularLocation>
        <location evidence="1">Cell membrane</location>
        <topology evidence="1">Multi-pass membrane protein</topology>
    </subcellularLocation>
</comment>
<evidence type="ECO:0000256" key="7">
    <source>
        <dbReference type="ARBA" id="ARBA00023170"/>
    </source>
</evidence>
<feature type="transmembrane region" description="Helical" evidence="10">
    <location>
        <begin position="219"/>
        <end position="243"/>
    </location>
</feature>
<dbReference type="Proteomes" id="UP001283361">
    <property type="component" value="Unassembled WGS sequence"/>
</dbReference>
<dbReference type="InterPro" id="IPR000276">
    <property type="entry name" value="GPCR_Rhodpsn"/>
</dbReference>
<evidence type="ECO:0000256" key="6">
    <source>
        <dbReference type="ARBA" id="ARBA00023136"/>
    </source>
</evidence>
<evidence type="ECO:0000256" key="2">
    <source>
        <dbReference type="ARBA" id="ARBA00022475"/>
    </source>
</evidence>
<evidence type="ECO:0000256" key="8">
    <source>
        <dbReference type="ARBA" id="ARBA00023224"/>
    </source>
</evidence>
<dbReference type="EMBL" id="JAWDGP010005302">
    <property type="protein sequence ID" value="KAK3758001.1"/>
    <property type="molecule type" value="Genomic_DNA"/>
</dbReference>
<accession>A0AAE0YWL4</accession>
<feature type="compositionally biased region" description="Low complexity" evidence="9">
    <location>
        <begin position="343"/>
        <end position="360"/>
    </location>
</feature>
<evidence type="ECO:0000256" key="9">
    <source>
        <dbReference type="SAM" id="MobiDB-lite"/>
    </source>
</evidence>
<evidence type="ECO:0000256" key="10">
    <source>
        <dbReference type="SAM" id="Phobius"/>
    </source>
</evidence>
<organism evidence="12 13">
    <name type="scientific">Elysia crispata</name>
    <name type="common">lettuce slug</name>
    <dbReference type="NCBI Taxonomy" id="231223"/>
    <lineage>
        <taxon>Eukaryota</taxon>
        <taxon>Metazoa</taxon>
        <taxon>Spiralia</taxon>
        <taxon>Lophotrochozoa</taxon>
        <taxon>Mollusca</taxon>
        <taxon>Gastropoda</taxon>
        <taxon>Heterobranchia</taxon>
        <taxon>Euthyneura</taxon>
        <taxon>Panpulmonata</taxon>
        <taxon>Sacoglossa</taxon>
        <taxon>Placobranchoidea</taxon>
        <taxon>Plakobranchidae</taxon>
        <taxon>Elysia</taxon>
    </lineage>
</organism>
<evidence type="ECO:0000256" key="4">
    <source>
        <dbReference type="ARBA" id="ARBA00022989"/>
    </source>
</evidence>
<dbReference type="GO" id="GO:0004930">
    <property type="term" value="F:G protein-coupled receptor activity"/>
    <property type="evidence" value="ECO:0007669"/>
    <property type="project" value="UniProtKB-KW"/>
</dbReference>
<gene>
    <name evidence="12" type="ORF">RRG08_058309</name>
</gene>
<dbReference type="InterPro" id="IPR017452">
    <property type="entry name" value="GPCR_Rhodpsn_7TM"/>
</dbReference>
<proteinExistence type="predicted"/>
<keyword evidence="4 10" id="KW-1133">Transmembrane helix</keyword>
<sequence length="503" mass="56875">MAVNASFTITLFVVCVSLTVCVLVLNLLSIVAIVRTRGVRVSHSNMFILNLAIVDILMMGPQLFFGTCALKGDIALIGLIFNTACFFTLTMAAMLNTFAIAIDRFLFIKQAMRYPSIVTSGRVRLTVLIIWLLAIVIGTISLYDIPFHQFAYDGVYQIYPDCQNTTVQWLKERNTQEAGNLSTYMQKIGFWEEADMTLLLHQIAACPEAVRPALRIQNMIIFVSFCIMGVITLVLYIQVFFVIRNHKMTLATHANLRSTNSTNEQERPKCRICSKCEENIIFTKSTKASSTEVNKHECRVKNLSTSGVFDTSLCLRICKNNKHKTGKDETDVSRRHATFSSTASSSTIRLSQNSSSTISSHIVPTNDKDGEPKTGADYSYDSDSSLKKEEITAELKPAVSVRCIERKNRIKLSIRNRFHDMRTVKTLGTMFVIYYICWLPMIICSFTLYGILHPITEQALLGAWIMGTSNSVWNFLVYPMRNRELRSAITRLVCFHRSLRDKS</sequence>
<keyword evidence="5" id="KW-0297">G-protein coupled receptor</keyword>
<protein>
    <recommendedName>
        <fullName evidence="11">G-protein coupled receptors family 1 profile domain-containing protein</fullName>
    </recommendedName>
</protein>
<dbReference type="Pfam" id="PF00001">
    <property type="entry name" value="7tm_1"/>
    <property type="match status" value="1"/>
</dbReference>
<feature type="transmembrane region" description="Helical" evidence="10">
    <location>
        <begin position="431"/>
        <end position="452"/>
    </location>
</feature>
<keyword evidence="13" id="KW-1185">Reference proteome</keyword>
<feature type="transmembrane region" description="Helical" evidence="10">
    <location>
        <begin position="123"/>
        <end position="143"/>
    </location>
</feature>
<feature type="transmembrane region" description="Helical" evidence="10">
    <location>
        <begin position="6"/>
        <end position="34"/>
    </location>
</feature>
<name>A0AAE0YWL4_9GAST</name>
<evidence type="ECO:0000256" key="5">
    <source>
        <dbReference type="ARBA" id="ARBA00023040"/>
    </source>
</evidence>
<dbReference type="PANTHER" id="PTHR24248">
    <property type="entry name" value="ADRENERGIC RECEPTOR-RELATED G-PROTEIN COUPLED RECEPTOR"/>
    <property type="match status" value="1"/>
</dbReference>
<feature type="transmembrane region" description="Helical" evidence="10">
    <location>
        <begin position="458"/>
        <end position="478"/>
    </location>
</feature>
<feature type="region of interest" description="Disordered" evidence="9">
    <location>
        <begin position="343"/>
        <end position="382"/>
    </location>
</feature>
<evidence type="ECO:0000313" key="12">
    <source>
        <dbReference type="EMBL" id="KAK3758001.1"/>
    </source>
</evidence>
<comment type="caution">
    <text evidence="12">The sequence shown here is derived from an EMBL/GenBank/DDBJ whole genome shotgun (WGS) entry which is preliminary data.</text>
</comment>
<keyword evidence="3 10" id="KW-0812">Transmembrane</keyword>
<keyword evidence="2" id="KW-1003">Cell membrane</keyword>
<evidence type="ECO:0000256" key="3">
    <source>
        <dbReference type="ARBA" id="ARBA00022692"/>
    </source>
</evidence>
<evidence type="ECO:0000313" key="13">
    <source>
        <dbReference type="Proteomes" id="UP001283361"/>
    </source>
</evidence>
<keyword evidence="7" id="KW-0675">Receptor</keyword>
<dbReference type="PRINTS" id="PR00237">
    <property type="entry name" value="GPCRRHODOPSN"/>
</dbReference>
<dbReference type="SUPFAM" id="SSF81321">
    <property type="entry name" value="Family A G protein-coupled receptor-like"/>
    <property type="match status" value="1"/>
</dbReference>
<dbReference type="AlphaFoldDB" id="A0AAE0YWL4"/>